<evidence type="ECO:0000313" key="5">
    <source>
        <dbReference type="Proteomes" id="UP000185678"/>
    </source>
</evidence>
<dbReference type="AlphaFoldDB" id="A0A1N7JB90"/>
<feature type="region of interest" description="Disordered" evidence="2">
    <location>
        <begin position="288"/>
        <end position="378"/>
    </location>
</feature>
<dbReference type="Pfam" id="PF11775">
    <property type="entry name" value="CobT_C"/>
    <property type="match status" value="1"/>
</dbReference>
<dbReference type="PANTHER" id="PTHR41248:SF1">
    <property type="entry name" value="NORD PROTEIN"/>
    <property type="match status" value="1"/>
</dbReference>
<dbReference type="InterPro" id="IPR036465">
    <property type="entry name" value="vWFA_dom_sf"/>
</dbReference>
<dbReference type="RefSeq" id="WP_084194576.1">
    <property type="nucleotide sequence ID" value="NZ_FTOA01000002.1"/>
</dbReference>
<feature type="compositionally biased region" description="Low complexity" evidence="2">
    <location>
        <begin position="1"/>
        <end position="22"/>
    </location>
</feature>
<evidence type="ECO:0000256" key="1">
    <source>
        <dbReference type="NCBIfam" id="TIGR01651"/>
    </source>
</evidence>
<feature type="compositionally biased region" description="Acidic residues" evidence="2">
    <location>
        <begin position="309"/>
        <end position="318"/>
    </location>
</feature>
<dbReference type="EC" id="6.6.1.2" evidence="1"/>
<dbReference type="SUPFAM" id="SSF53300">
    <property type="entry name" value="vWA-like"/>
    <property type="match status" value="1"/>
</dbReference>
<dbReference type="InterPro" id="IPR006538">
    <property type="entry name" value="CobT"/>
</dbReference>
<name>A0A1N7JB90_9PROT</name>
<feature type="region of interest" description="Disordered" evidence="2">
    <location>
        <begin position="1"/>
        <end position="64"/>
    </location>
</feature>
<dbReference type="InterPro" id="IPR002035">
    <property type="entry name" value="VWF_A"/>
</dbReference>
<proteinExistence type="predicted"/>
<dbReference type="InterPro" id="IPR025861">
    <property type="entry name" value="CobT_VWA_dom"/>
</dbReference>
<reference evidence="4 5" key="1">
    <citation type="submission" date="2017-01" db="EMBL/GenBank/DDBJ databases">
        <authorList>
            <person name="Mah S.A."/>
            <person name="Swanson W.J."/>
            <person name="Moy G.W."/>
            <person name="Vacquier V.D."/>
        </authorList>
    </citation>
    <scope>NUCLEOTIDE SEQUENCE [LARGE SCALE GENOMIC DNA]</scope>
    <source>
        <strain evidence="4 5">DSM 11589</strain>
    </source>
</reference>
<dbReference type="SMART" id="SM00327">
    <property type="entry name" value="VWA"/>
    <property type="match status" value="1"/>
</dbReference>
<protein>
    <recommendedName>
        <fullName evidence="1">Cobaltochelatase subunit CobT</fullName>
        <ecNumber evidence="1">6.6.1.2</ecNumber>
    </recommendedName>
</protein>
<dbReference type="GO" id="GO:0009236">
    <property type="term" value="P:cobalamin biosynthetic process"/>
    <property type="evidence" value="ECO:0007669"/>
    <property type="project" value="UniProtKB-UniRule"/>
</dbReference>
<dbReference type="PIRSF" id="PIRSF031715">
    <property type="entry name" value="Cob_chel_CobT"/>
    <property type="match status" value="1"/>
</dbReference>
<organism evidence="4 5">
    <name type="scientific">Insolitispirillum peregrinum</name>
    <dbReference type="NCBI Taxonomy" id="80876"/>
    <lineage>
        <taxon>Bacteria</taxon>
        <taxon>Pseudomonadati</taxon>
        <taxon>Pseudomonadota</taxon>
        <taxon>Alphaproteobacteria</taxon>
        <taxon>Rhodospirillales</taxon>
        <taxon>Novispirillaceae</taxon>
        <taxon>Insolitispirillum</taxon>
    </lineage>
</organism>
<evidence type="ECO:0000313" key="4">
    <source>
        <dbReference type="EMBL" id="SIS46662.1"/>
    </source>
</evidence>
<dbReference type="PROSITE" id="PS50234">
    <property type="entry name" value="VWFA"/>
    <property type="match status" value="1"/>
</dbReference>
<dbReference type="Gene3D" id="3.40.50.410">
    <property type="entry name" value="von Willebrand factor, type A domain"/>
    <property type="match status" value="1"/>
</dbReference>
<dbReference type="STRING" id="80876.SAMN05421779_10262"/>
<feature type="compositionally biased region" description="Acidic residues" evidence="2">
    <location>
        <begin position="288"/>
        <end position="300"/>
    </location>
</feature>
<gene>
    <name evidence="4" type="ORF">SAMN05421779_10262</name>
</gene>
<dbReference type="EMBL" id="FTOA01000002">
    <property type="protein sequence ID" value="SIS46662.1"/>
    <property type="molecule type" value="Genomic_DNA"/>
</dbReference>
<dbReference type="Pfam" id="PF06213">
    <property type="entry name" value="CobT"/>
    <property type="match status" value="1"/>
</dbReference>
<dbReference type="GO" id="GO:0051116">
    <property type="term" value="F:cobaltochelatase activity"/>
    <property type="evidence" value="ECO:0007669"/>
    <property type="project" value="UniProtKB-UniRule"/>
</dbReference>
<dbReference type="PANTHER" id="PTHR41248">
    <property type="entry name" value="NORD PROTEIN"/>
    <property type="match status" value="1"/>
</dbReference>
<keyword evidence="5" id="KW-1185">Reference proteome</keyword>
<evidence type="ECO:0000256" key="2">
    <source>
        <dbReference type="SAM" id="MobiDB-lite"/>
    </source>
</evidence>
<feature type="domain" description="VWFA" evidence="3">
    <location>
        <begin position="481"/>
        <end position="672"/>
    </location>
</feature>
<feature type="compositionally biased region" description="Low complexity" evidence="2">
    <location>
        <begin position="319"/>
        <end position="335"/>
    </location>
</feature>
<evidence type="ECO:0000259" key="3">
    <source>
        <dbReference type="PROSITE" id="PS50234"/>
    </source>
</evidence>
<dbReference type="NCBIfam" id="TIGR01651">
    <property type="entry name" value="CobT"/>
    <property type="match status" value="1"/>
</dbReference>
<dbReference type="Proteomes" id="UP000185678">
    <property type="component" value="Unassembled WGS sequence"/>
</dbReference>
<accession>A0A1N7JB90</accession>
<dbReference type="CDD" id="cd01454">
    <property type="entry name" value="vWA_norD_type"/>
    <property type="match status" value="1"/>
</dbReference>
<dbReference type="InterPro" id="IPR051928">
    <property type="entry name" value="NorD/CobT"/>
</dbReference>
<sequence>MADPKSSSSSPLPPTASGTPSGVARPVSGAPAGGARVSHVGGRSDIGMKRGPAHHLPAPHPGAAAREAVSRLVGGEVPMEAFKRANGASVRAIAGRADMLVGYSPMPNAQGGAIVGNQVRLPLPPTRPEPEHLARMRGTGDALALRLRHHSQRVHLRRLPNSPEAREVYNALEQARVEGLGARRMAGVGKNIAEAVEFRLRSEGYDQVSDAATVPMQEILRLAAHQRFGGFPAGATEQHLLDLCAPLISRCAPFIDRLAERLDDQSAFADVLRQLIADLDIELDDLPEQQQDEQSDDDQASDQSQQQDGEQDEQEPDDSQGGSDSGGEQQESTSGASDSDGAKQSGEQESQMAAPGASSEEPAGDSTAQAPAMGHNSTAQSVYHAYTRAHDQIRDAADLCDPEELARLRFQLDQQLSHLQGVVTRLANRLQRRLMAKQMRSWDFDLEEGILDAARLARIVANPALSLSYKQEKDTTFRDTVVTLLIDNSGSMRGRPITVAAMSADILARTLERCGVKVEILGFTTSQWKGGKSREDWMREGKPENPGRLNDLRHIIYKAADMPWRRVRKNLGLMLKEGILKENIDGEALLWAHERLISRTEQRRILMVISDGAPVDDSTLSVNTGNYLESHLRAVIEWIETRSPVDLLAIGIGHDVTRYYRRAVTIMDAEELGGTVLKQLTALFDEEDRRRAAGRW</sequence>